<evidence type="ECO:0000256" key="3">
    <source>
        <dbReference type="ARBA" id="ARBA00022989"/>
    </source>
</evidence>
<dbReference type="InterPro" id="IPR045238">
    <property type="entry name" value="Tim23-like"/>
</dbReference>
<evidence type="ECO:0000256" key="4">
    <source>
        <dbReference type="ARBA" id="ARBA00023136"/>
    </source>
</evidence>
<proteinExistence type="predicted"/>
<gene>
    <name evidence="5" type="primary">TIMM23</name>
    <name evidence="5" type="ORF">HK100_012884</name>
</gene>
<keyword evidence="2" id="KW-0812">Transmembrane</keyword>
<evidence type="ECO:0000256" key="2">
    <source>
        <dbReference type="ARBA" id="ARBA00022692"/>
    </source>
</evidence>
<keyword evidence="6" id="KW-1185">Reference proteome</keyword>
<dbReference type="GO" id="GO:0030150">
    <property type="term" value="P:protein import into mitochondrial matrix"/>
    <property type="evidence" value="ECO:0007669"/>
    <property type="project" value="TreeGrafter"/>
</dbReference>
<sequence length="215" mass="22035">MSTSEFVPDTETPTRVRTFAIDISKLTTGGAYVHPIHETGPTQLLFIAEPALVPGAAAAGAKPSGSLGPLPMRTNYDKLLYGTGAAYVAGFAGGGAYGAVRGLQLAKHASPAVVWNAVLNSVGRQGPRFSNSLGALTMGWALLDNLFSSLRHTDDYYNHLAAAFLAGAIFKSTAGVRPALIAGGLMTGAVGLFGIQDAITGRPAKGTSIPSPIPV</sequence>
<comment type="subcellular location">
    <subcellularLocation>
        <location evidence="1">Membrane</location>
        <topology evidence="1">Multi-pass membrane protein</topology>
    </subcellularLocation>
</comment>
<dbReference type="PANTHER" id="PTHR15371">
    <property type="entry name" value="TIM23"/>
    <property type="match status" value="1"/>
</dbReference>
<dbReference type="PANTHER" id="PTHR15371:SF0">
    <property type="entry name" value="SD19278P"/>
    <property type="match status" value="1"/>
</dbReference>
<reference evidence="5" key="1">
    <citation type="submission" date="2020-05" db="EMBL/GenBank/DDBJ databases">
        <title>Phylogenomic resolution of chytrid fungi.</title>
        <authorList>
            <person name="Stajich J.E."/>
            <person name="Amses K."/>
            <person name="Simmons R."/>
            <person name="Seto K."/>
            <person name="Myers J."/>
            <person name="Bonds A."/>
            <person name="Quandt C.A."/>
            <person name="Barry K."/>
            <person name="Liu P."/>
            <person name="Grigoriev I."/>
            <person name="Longcore J.E."/>
            <person name="James T.Y."/>
        </authorList>
    </citation>
    <scope>NUCLEOTIDE SEQUENCE</scope>
    <source>
        <strain evidence="5">JEL0513</strain>
    </source>
</reference>
<evidence type="ECO:0000313" key="5">
    <source>
        <dbReference type="EMBL" id="KAJ3120251.1"/>
    </source>
</evidence>
<dbReference type="Proteomes" id="UP001211907">
    <property type="component" value="Unassembled WGS sequence"/>
</dbReference>
<accession>A0AAD5T1N7</accession>
<name>A0AAD5T1N7_9FUNG</name>
<dbReference type="AlphaFoldDB" id="A0AAD5T1N7"/>
<comment type="caution">
    <text evidence="5">The sequence shown here is derived from an EMBL/GenBank/DDBJ whole genome shotgun (WGS) entry which is preliminary data.</text>
</comment>
<evidence type="ECO:0000313" key="6">
    <source>
        <dbReference type="Proteomes" id="UP001211907"/>
    </source>
</evidence>
<keyword evidence="3" id="KW-1133">Transmembrane helix</keyword>
<dbReference type="Pfam" id="PF02466">
    <property type="entry name" value="Tim17"/>
    <property type="match status" value="1"/>
</dbReference>
<keyword evidence="4" id="KW-0472">Membrane</keyword>
<dbReference type="EMBL" id="JADGJH010000980">
    <property type="protein sequence ID" value="KAJ3120251.1"/>
    <property type="molecule type" value="Genomic_DNA"/>
</dbReference>
<dbReference type="GO" id="GO:0008320">
    <property type="term" value="F:protein transmembrane transporter activity"/>
    <property type="evidence" value="ECO:0007669"/>
    <property type="project" value="TreeGrafter"/>
</dbReference>
<organism evidence="5 6">
    <name type="scientific">Physocladia obscura</name>
    <dbReference type="NCBI Taxonomy" id="109957"/>
    <lineage>
        <taxon>Eukaryota</taxon>
        <taxon>Fungi</taxon>
        <taxon>Fungi incertae sedis</taxon>
        <taxon>Chytridiomycota</taxon>
        <taxon>Chytridiomycota incertae sedis</taxon>
        <taxon>Chytridiomycetes</taxon>
        <taxon>Chytridiales</taxon>
        <taxon>Chytriomycetaceae</taxon>
        <taxon>Physocladia</taxon>
    </lineage>
</organism>
<protein>
    <submittedName>
        <fullName evidence="5">Mitochondrial import inner membrane translocase, subunit timm23</fullName>
    </submittedName>
</protein>
<evidence type="ECO:0000256" key="1">
    <source>
        <dbReference type="ARBA" id="ARBA00004141"/>
    </source>
</evidence>
<dbReference type="GO" id="GO:0005744">
    <property type="term" value="C:TIM23 mitochondrial import inner membrane translocase complex"/>
    <property type="evidence" value="ECO:0007669"/>
    <property type="project" value="TreeGrafter"/>
</dbReference>